<dbReference type="Gramene" id="Pp3c21_15890V3.1">
    <property type="protein sequence ID" value="Pp3c21_15890V3.1"/>
    <property type="gene ID" value="Pp3c21_15890"/>
</dbReference>
<dbReference type="PROSITE" id="PS50005">
    <property type="entry name" value="TPR"/>
    <property type="match status" value="2"/>
</dbReference>
<dbReference type="EnsemblPlants" id="Pp3c21_15890V3.7">
    <property type="protein sequence ID" value="Pp3c21_15890V3.7"/>
    <property type="gene ID" value="Pp3c21_15890"/>
</dbReference>
<feature type="repeat" description="TPR" evidence="2">
    <location>
        <begin position="543"/>
        <end position="576"/>
    </location>
</feature>
<dbReference type="SUPFAM" id="SSF48452">
    <property type="entry name" value="TPR-like"/>
    <property type="match status" value="1"/>
</dbReference>
<dbReference type="EnsemblPlants" id="Pp3c21_15890V3.6">
    <property type="protein sequence ID" value="Pp3c21_15890V3.6"/>
    <property type="gene ID" value="Pp3c21_15890"/>
</dbReference>
<evidence type="ECO:0000256" key="1">
    <source>
        <dbReference type="ARBA" id="ARBA00009199"/>
    </source>
</evidence>
<dbReference type="AlphaFoldDB" id="A0A2K1IS61"/>
<name>A0A2K1IS61_PHYPA</name>
<dbReference type="SUPFAM" id="SSF75304">
    <property type="entry name" value="Amidase signature (AS) enzymes"/>
    <property type="match status" value="1"/>
</dbReference>
<reference evidence="5 7" key="2">
    <citation type="journal article" date="2018" name="Plant J.">
        <title>The Physcomitrella patens chromosome-scale assembly reveals moss genome structure and evolution.</title>
        <authorList>
            <person name="Lang D."/>
            <person name="Ullrich K.K."/>
            <person name="Murat F."/>
            <person name="Fuchs J."/>
            <person name="Jenkins J."/>
            <person name="Haas F.B."/>
            <person name="Piednoel M."/>
            <person name="Gundlach H."/>
            <person name="Van Bel M."/>
            <person name="Meyberg R."/>
            <person name="Vives C."/>
            <person name="Morata J."/>
            <person name="Symeonidi A."/>
            <person name="Hiss M."/>
            <person name="Muchero W."/>
            <person name="Kamisugi Y."/>
            <person name="Saleh O."/>
            <person name="Blanc G."/>
            <person name="Decker E.L."/>
            <person name="van Gessel N."/>
            <person name="Grimwood J."/>
            <person name="Hayes R.D."/>
            <person name="Graham S.W."/>
            <person name="Gunter L.E."/>
            <person name="McDaniel S.F."/>
            <person name="Hoernstein S.N.W."/>
            <person name="Larsson A."/>
            <person name="Li F.W."/>
            <person name="Perroud P.F."/>
            <person name="Phillips J."/>
            <person name="Ranjan P."/>
            <person name="Rokshar D.S."/>
            <person name="Rothfels C.J."/>
            <person name="Schneider L."/>
            <person name="Shu S."/>
            <person name="Stevenson D.W."/>
            <person name="Thummler F."/>
            <person name="Tillich M."/>
            <person name="Villarreal Aguilar J.C."/>
            <person name="Widiez T."/>
            <person name="Wong G.K."/>
            <person name="Wymore A."/>
            <person name="Zhang Y."/>
            <person name="Zimmer A.D."/>
            <person name="Quatrano R.S."/>
            <person name="Mayer K.F.X."/>
            <person name="Goodstein D."/>
            <person name="Casacuberta J.M."/>
            <person name="Vandepoele K."/>
            <person name="Reski R."/>
            <person name="Cuming A.C."/>
            <person name="Tuskan G.A."/>
            <person name="Maumus F."/>
            <person name="Salse J."/>
            <person name="Schmutz J."/>
            <person name="Rensing S.A."/>
        </authorList>
    </citation>
    <scope>NUCLEOTIDE SEQUENCE [LARGE SCALE GENOMIC DNA]</scope>
    <source>
        <strain evidence="6 7">cv. Gransden 2004</strain>
    </source>
</reference>
<dbReference type="Proteomes" id="UP000006727">
    <property type="component" value="Chromosome 21"/>
</dbReference>
<dbReference type="STRING" id="3218.A0A2K1IS61"/>
<dbReference type="Gene3D" id="1.25.40.10">
    <property type="entry name" value="Tetratricopeptide repeat domain"/>
    <property type="match status" value="1"/>
</dbReference>
<feature type="repeat" description="TPR" evidence="2">
    <location>
        <begin position="475"/>
        <end position="508"/>
    </location>
</feature>
<protein>
    <recommendedName>
        <fullName evidence="4">Amidase domain-containing protein</fullName>
    </recommendedName>
</protein>
<comment type="similarity">
    <text evidence="1">Belongs to the amidase family.</text>
</comment>
<keyword evidence="2" id="KW-0802">TPR repeat</keyword>
<dbReference type="EnsemblPlants" id="Pp3c21_15890V3.5">
    <property type="protein sequence ID" value="Pp3c21_15890V3.5"/>
    <property type="gene ID" value="Pp3c21_15890"/>
</dbReference>
<dbReference type="Gramene" id="Pp3c21_15890V3.4">
    <property type="protein sequence ID" value="Pp3c21_15890V3.4"/>
    <property type="gene ID" value="Pp3c21_15890"/>
</dbReference>
<evidence type="ECO:0000256" key="3">
    <source>
        <dbReference type="SAM" id="Phobius"/>
    </source>
</evidence>
<keyword evidence="3" id="KW-0472">Membrane</keyword>
<evidence type="ECO:0000313" key="7">
    <source>
        <dbReference type="Proteomes" id="UP000006727"/>
    </source>
</evidence>
<dbReference type="InterPro" id="IPR011990">
    <property type="entry name" value="TPR-like_helical_dom_sf"/>
</dbReference>
<keyword evidence="7" id="KW-1185">Reference proteome</keyword>
<dbReference type="PROSITE" id="PS00571">
    <property type="entry name" value="AMIDASES"/>
    <property type="match status" value="1"/>
</dbReference>
<dbReference type="SMART" id="SM00028">
    <property type="entry name" value="TPR"/>
    <property type="match status" value="3"/>
</dbReference>
<feature type="domain" description="Amidase" evidence="4">
    <location>
        <begin position="60"/>
        <end position="212"/>
    </location>
</feature>
<evidence type="ECO:0000256" key="2">
    <source>
        <dbReference type="PROSITE-ProRule" id="PRU00339"/>
    </source>
</evidence>
<dbReference type="Gramene" id="Pp3c21_15890V3.5">
    <property type="protein sequence ID" value="Pp3c21_15890V3.5"/>
    <property type="gene ID" value="Pp3c21_15890"/>
</dbReference>
<evidence type="ECO:0000313" key="6">
    <source>
        <dbReference type="EnsemblPlants" id="Pp3c21_15890V3.1"/>
    </source>
</evidence>
<proteinExistence type="inferred from homology"/>
<dbReference type="EnsemblPlants" id="Pp3c21_15890V3.1">
    <property type="protein sequence ID" value="Pp3c21_15890V3.1"/>
    <property type="gene ID" value="Pp3c21_15890"/>
</dbReference>
<dbReference type="Gramene" id="Pp3c21_15890V3.6">
    <property type="protein sequence ID" value="Pp3c21_15890V3.6"/>
    <property type="gene ID" value="Pp3c21_15890"/>
</dbReference>
<reference evidence="6" key="3">
    <citation type="submission" date="2020-12" db="UniProtKB">
        <authorList>
            <consortium name="EnsemblPlants"/>
        </authorList>
    </citation>
    <scope>IDENTIFICATION</scope>
</reference>
<dbReference type="Gramene" id="Pp3c21_15890V3.7">
    <property type="protein sequence ID" value="Pp3c21_15890V3.7"/>
    <property type="gene ID" value="Pp3c21_15890"/>
</dbReference>
<dbReference type="FunCoup" id="A0A2K1IS61">
    <property type="interactions" value="660"/>
</dbReference>
<dbReference type="Pfam" id="PF13181">
    <property type="entry name" value="TPR_8"/>
    <property type="match status" value="2"/>
</dbReference>
<keyword evidence="3" id="KW-1133">Transmembrane helix</keyword>
<dbReference type="PaxDb" id="3218-PP1S167_52V6.2"/>
<dbReference type="GeneID" id="112274376"/>
<dbReference type="Gramene" id="Pp3c21_15890V3.3">
    <property type="protein sequence ID" value="Pp3c21_15890V3.3"/>
    <property type="gene ID" value="Pp3c21_15890"/>
</dbReference>
<dbReference type="OrthoDB" id="245563at2759"/>
<gene>
    <name evidence="6" type="primary">LOC112274376</name>
    <name evidence="5" type="ORF">PHYPA_026244</name>
</gene>
<dbReference type="Gramene" id="Pp3c21_15890V3.2">
    <property type="protein sequence ID" value="Pp3c21_15890V3.2"/>
    <property type="gene ID" value="Pp3c21_15890"/>
</dbReference>
<keyword evidence="3" id="KW-0812">Transmembrane</keyword>
<dbReference type="RefSeq" id="XP_024359589.1">
    <property type="nucleotide sequence ID" value="XM_024503821.2"/>
</dbReference>
<dbReference type="EMBL" id="ABEU02000021">
    <property type="protein sequence ID" value="PNR32119.1"/>
    <property type="molecule type" value="Genomic_DNA"/>
</dbReference>
<evidence type="ECO:0000313" key="5">
    <source>
        <dbReference type="EMBL" id="PNR32119.1"/>
    </source>
</evidence>
<dbReference type="EnsemblPlants" id="Pp3c21_15890V3.3">
    <property type="protein sequence ID" value="Pp3c21_15890V3.3"/>
    <property type="gene ID" value="Pp3c21_15890"/>
</dbReference>
<dbReference type="PANTHER" id="PTHR46310:SF7">
    <property type="entry name" value="AMIDASE 1"/>
    <property type="match status" value="1"/>
</dbReference>
<dbReference type="Pfam" id="PF01425">
    <property type="entry name" value="Amidase"/>
    <property type="match status" value="1"/>
</dbReference>
<dbReference type="PANTHER" id="PTHR46310">
    <property type="entry name" value="AMIDASE 1"/>
    <property type="match status" value="1"/>
</dbReference>
<feature type="transmembrane region" description="Helical" evidence="3">
    <location>
        <begin position="6"/>
        <end position="25"/>
    </location>
</feature>
<reference evidence="5 7" key="1">
    <citation type="journal article" date="2008" name="Science">
        <title>The Physcomitrella genome reveals evolutionary insights into the conquest of land by plants.</title>
        <authorList>
            <person name="Rensing S."/>
            <person name="Lang D."/>
            <person name="Zimmer A."/>
            <person name="Terry A."/>
            <person name="Salamov A."/>
            <person name="Shapiro H."/>
            <person name="Nishiyama T."/>
            <person name="Perroud P.-F."/>
            <person name="Lindquist E."/>
            <person name="Kamisugi Y."/>
            <person name="Tanahashi T."/>
            <person name="Sakakibara K."/>
            <person name="Fujita T."/>
            <person name="Oishi K."/>
            <person name="Shin-I T."/>
            <person name="Kuroki Y."/>
            <person name="Toyoda A."/>
            <person name="Suzuki Y."/>
            <person name="Hashimoto A."/>
            <person name="Yamaguchi K."/>
            <person name="Sugano A."/>
            <person name="Kohara Y."/>
            <person name="Fujiyama A."/>
            <person name="Anterola A."/>
            <person name="Aoki S."/>
            <person name="Ashton N."/>
            <person name="Barbazuk W.B."/>
            <person name="Barker E."/>
            <person name="Bennetzen J."/>
            <person name="Bezanilla M."/>
            <person name="Blankenship R."/>
            <person name="Cho S.H."/>
            <person name="Dutcher S."/>
            <person name="Estelle M."/>
            <person name="Fawcett J.A."/>
            <person name="Gundlach H."/>
            <person name="Hanada K."/>
            <person name="Heyl A."/>
            <person name="Hicks K.A."/>
            <person name="Hugh J."/>
            <person name="Lohr M."/>
            <person name="Mayer K."/>
            <person name="Melkozernov A."/>
            <person name="Murata T."/>
            <person name="Nelson D."/>
            <person name="Pils B."/>
            <person name="Prigge M."/>
            <person name="Reiss B."/>
            <person name="Renner T."/>
            <person name="Rombauts S."/>
            <person name="Rushton P."/>
            <person name="Sanderfoot A."/>
            <person name="Schween G."/>
            <person name="Shiu S.-H."/>
            <person name="Stueber K."/>
            <person name="Theodoulou F.L."/>
            <person name="Tu H."/>
            <person name="Van de Peer Y."/>
            <person name="Verrier P.J."/>
            <person name="Waters E."/>
            <person name="Wood A."/>
            <person name="Yang L."/>
            <person name="Cove D."/>
            <person name="Cuming A."/>
            <person name="Hasebe M."/>
            <person name="Lucas S."/>
            <person name="Mishler D.B."/>
            <person name="Reski R."/>
            <person name="Grigoriev I."/>
            <person name="Quatrano R.S."/>
            <person name="Boore J.L."/>
        </authorList>
    </citation>
    <scope>NUCLEOTIDE SEQUENCE [LARGE SCALE GENOMIC DNA]</scope>
    <source>
        <strain evidence="6 7">cv. Gransden 2004</strain>
    </source>
</reference>
<dbReference type="EnsemblPlants" id="Pp3c21_15890V3.2">
    <property type="protein sequence ID" value="Pp3c21_15890V3.2"/>
    <property type="gene ID" value="Pp3c21_15890"/>
</dbReference>
<organism evidence="5">
    <name type="scientific">Physcomitrium patens</name>
    <name type="common">Spreading-leaved earth moss</name>
    <name type="synonym">Physcomitrella patens</name>
    <dbReference type="NCBI Taxonomy" id="3218"/>
    <lineage>
        <taxon>Eukaryota</taxon>
        <taxon>Viridiplantae</taxon>
        <taxon>Streptophyta</taxon>
        <taxon>Embryophyta</taxon>
        <taxon>Bryophyta</taxon>
        <taxon>Bryophytina</taxon>
        <taxon>Bryopsida</taxon>
        <taxon>Funariidae</taxon>
        <taxon>Funariales</taxon>
        <taxon>Funariaceae</taxon>
        <taxon>Physcomitrium</taxon>
    </lineage>
</organism>
<dbReference type="InterPro" id="IPR020556">
    <property type="entry name" value="Amidase_CS"/>
</dbReference>
<sequence length="592" mass="64335">MPNDKILARSLGVLFGLGLAGIFILRRNLFRLTGRKDNGAFIEYFELLPPPPPPPPSAPHPLSGLTFAIKDIFDIEGFVTGFGNPDWASTHEPATRTAAAVKVLVEAGATCIGKLIMDELAYSIIGDNKHYGTPVNPAAPNRIPGGSSSGSGVAVAADLVDFSLGTDTAGSVRVPAAFCGILGFRPSHGAVSTVGVTPMAQSLDTVGCFARDPAILRQVGHILLQLPYMDVRQPRRFFIADDCFKISLIPTELSLGTVVKSIQKLLGRQVLQHINLGDYVARTVPSLKELQKEISDSNLGSLALLRTAMQILQRWEFKLNHEEWLTTVKPDLAPALAARTKLALETSSNLVPLLQKIKDETRYAISELLKNDSLLVMPTVPDIPPKLNTKAEALEVFRNKTLDLICVAGMSSCCQVTMPAGNHDGVPMAVSLLARQGSDRFLLDTVLAIYSTVQEEDKVAADQPSIVSDGNSAAAELAKEKGNAAFKEKDYKKAVGFYTDAIRLNGNNATYYNNRAMAYLQLCSFSEAESDCTKALNLDKRSVKAYLRRGTAREFLGYYKEADEDFRQALIFEPTNKTASEALSRLKKLLYG</sequence>
<dbReference type="GO" id="GO:0016811">
    <property type="term" value="F:hydrolase activity, acting on carbon-nitrogen (but not peptide) bonds, in linear amides"/>
    <property type="evidence" value="ECO:0007669"/>
    <property type="project" value="UniProtKB-ARBA"/>
</dbReference>
<accession>A0A2K1IS61</accession>
<dbReference type="Gene3D" id="3.90.1300.10">
    <property type="entry name" value="Amidase signature (AS) domain"/>
    <property type="match status" value="1"/>
</dbReference>
<dbReference type="FunFam" id="3.90.1300.10:FF:000004">
    <property type="entry name" value="Outer envelope protein 64, mitochondrial"/>
    <property type="match status" value="1"/>
</dbReference>
<dbReference type="KEGG" id="ppp:112274376"/>
<dbReference type="EnsemblPlants" id="Pp3c21_15890V3.4">
    <property type="protein sequence ID" value="Pp3c21_15890V3.4"/>
    <property type="gene ID" value="Pp3c21_15890"/>
</dbReference>
<dbReference type="OMA" id="QSANLWV"/>
<dbReference type="InterPro" id="IPR036928">
    <property type="entry name" value="AS_sf"/>
</dbReference>
<dbReference type="InterPro" id="IPR019734">
    <property type="entry name" value="TPR_rpt"/>
</dbReference>
<evidence type="ECO:0000259" key="4">
    <source>
        <dbReference type="Pfam" id="PF01425"/>
    </source>
</evidence>
<dbReference type="InterPro" id="IPR023631">
    <property type="entry name" value="Amidase_dom"/>
</dbReference>